<feature type="transmembrane region" description="Helical" evidence="6">
    <location>
        <begin position="139"/>
        <end position="157"/>
    </location>
</feature>
<dbReference type="Pfam" id="PF10520">
    <property type="entry name" value="Lipid_desat"/>
    <property type="match status" value="1"/>
</dbReference>
<sequence>MNRDHTDEDNKEKKHITSYREVGLESKKQWLFPNWVVTMLKWLSPLLLLALVVPICMTISKLKRPYFLPKLLAIGILAVFLADLISALVHITFVDNAYSTTKFTVDEDGYLIVPVLYGYSSCHHYFPSNWKDIDDSTSWVSLTLIVLIFVFFVILLIKNVVLRLLLLLTYSIIPLITISHKYMHELNHGRYVPLWVQCLQSVGFFMSTNAHRIHHENHIYDWGLLNGFSDYFVNSIVKGICHWKNTCPIELMTENYELYERKYQTDVVKMRFVGDIEGRIICKRDGHHLLLLKENH</sequence>
<evidence type="ECO:0000256" key="5">
    <source>
        <dbReference type="ARBA" id="ARBA00023136"/>
    </source>
</evidence>
<dbReference type="GO" id="GO:0016020">
    <property type="term" value="C:membrane"/>
    <property type="evidence" value="ECO:0007669"/>
    <property type="project" value="UniProtKB-SubCell"/>
</dbReference>
<evidence type="ECO:0000256" key="1">
    <source>
        <dbReference type="ARBA" id="ARBA00004141"/>
    </source>
</evidence>
<feature type="domain" description="Lipid desaturase" evidence="7">
    <location>
        <begin position="80"/>
        <end position="234"/>
    </location>
</feature>
<dbReference type="AlphaFoldDB" id="A0A6C0HUX3"/>
<comment type="subcellular location">
    <subcellularLocation>
        <location evidence="1">Membrane</location>
        <topology evidence="1">Multi-pass membrane protein</topology>
    </subcellularLocation>
</comment>
<evidence type="ECO:0000256" key="4">
    <source>
        <dbReference type="ARBA" id="ARBA00022989"/>
    </source>
</evidence>
<comment type="similarity">
    <text evidence="2">Belongs to the fatty acid desaturase CarF family.</text>
</comment>
<protein>
    <recommendedName>
        <fullName evidence="7">Lipid desaturase domain-containing protein</fullName>
    </recommendedName>
</protein>
<evidence type="ECO:0000259" key="7">
    <source>
        <dbReference type="Pfam" id="PF10520"/>
    </source>
</evidence>
<keyword evidence="5 6" id="KW-0472">Membrane</keyword>
<dbReference type="InterPro" id="IPR019547">
    <property type="entry name" value="Lipid_desat"/>
</dbReference>
<keyword evidence="4 6" id="KW-1133">Transmembrane helix</keyword>
<accession>A0A6C0HUX3</accession>
<proteinExistence type="inferred from homology"/>
<organism evidence="8">
    <name type="scientific">viral metagenome</name>
    <dbReference type="NCBI Taxonomy" id="1070528"/>
    <lineage>
        <taxon>unclassified sequences</taxon>
        <taxon>metagenomes</taxon>
        <taxon>organismal metagenomes</taxon>
    </lineage>
</organism>
<evidence type="ECO:0000256" key="2">
    <source>
        <dbReference type="ARBA" id="ARBA00007620"/>
    </source>
</evidence>
<feature type="transmembrane region" description="Helical" evidence="6">
    <location>
        <begin position="71"/>
        <end position="93"/>
    </location>
</feature>
<feature type="transmembrane region" description="Helical" evidence="6">
    <location>
        <begin position="164"/>
        <end position="183"/>
    </location>
</feature>
<keyword evidence="3 6" id="KW-0812">Transmembrane</keyword>
<feature type="transmembrane region" description="Helical" evidence="6">
    <location>
        <begin position="42"/>
        <end position="59"/>
    </location>
</feature>
<evidence type="ECO:0000256" key="3">
    <source>
        <dbReference type="ARBA" id="ARBA00022692"/>
    </source>
</evidence>
<evidence type="ECO:0000313" key="8">
    <source>
        <dbReference type="EMBL" id="QHT83965.1"/>
    </source>
</evidence>
<dbReference type="EMBL" id="MN740015">
    <property type="protein sequence ID" value="QHT83965.1"/>
    <property type="molecule type" value="Genomic_DNA"/>
</dbReference>
<reference evidence="8" key="1">
    <citation type="journal article" date="2020" name="Nature">
        <title>Giant virus diversity and host interactions through global metagenomics.</title>
        <authorList>
            <person name="Schulz F."/>
            <person name="Roux S."/>
            <person name="Paez-Espino D."/>
            <person name="Jungbluth S."/>
            <person name="Walsh D.A."/>
            <person name="Denef V.J."/>
            <person name="McMahon K.D."/>
            <person name="Konstantinidis K.T."/>
            <person name="Eloe-Fadrosh E.A."/>
            <person name="Kyrpides N.C."/>
            <person name="Woyke T."/>
        </authorList>
    </citation>
    <scope>NUCLEOTIDE SEQUENCE</scope>
    <source>
        <strain evidence="8">GVMAG-M-3300023184-16</strain>
    </source>
</reference>
<evidence type="ECO:0000256" key="6">
    <source>
        <dbReference type="SAM" id="Phobius"/>
    </source>
</evidence>
<name>A0A6C0HUX3_9ZZZZ</name>